<dbReference type="Proteomes" id="UP000001918">
    <property type="component" value="Chromosome"/>
</dbReference>
<feature type="transmembrane region" description="Helical" evidence="7">
    <location>
        <begin position="433"/>
        <end position="454"/>
    </location>
</feature>
<feature type="compositionally biased region" description="Pro residues" evidence="6">
    <location>
        <begin position="561"/>
        <end position="584"/>
    </location>
</feature>
<feature type="transmembrane region" description="Helical" evidence="7">
    <location>
        <begin position="334"/>
        <end position="356"/>
    </location>
</feature>
<evidence type="ECO:0000256" key="6">
    <source>
        <dbReference type="SAM" id="MobiDB-lite"/>
    </source>
</evidence>
<feature type="compositionally biased region" description="Basic and acidic residues" evidence="6">
    <location>
        <begin position="608"/>
        <end position="620"/>
    </location>
</feature>
<sequence>MRNDLLRRLPVEQAAPQNYGGGRHRLRVLYKKRDLVILGLGVMIGAGIFKISGVQAATAAGPAVIASFVIAGTVCLLAALCFAELSSAVPVAGSAYSFGYVAFGELWAWFIGWALILELLLAACAVARAWSLIAVQTLQDLSIGMPSGLAGVVGQERGFDVFALAILVLLIGLLASGSRVGLRTLWAMVLAKLLVIGLVIVGGLLLFDAGNLTPFVPPARPAPGGGEPTVLTALFGDPSQTFGIWGIFAATPAIAFAYIGFDLIATAAEETEDAPRKVPQGLLTSLVITIVLYVGVAVAMVGMISYRELDPARPPFAQAFAEAGAGWMGTVTDIGAVLGLTTVIFVVLISLTRVVFSMARDGLLPSGLAAVSRYQVPSRATLVAGGTAVVLSQTVDVLTLEPLVVIGALFAFLAVSAAVPALRRVRPDLRPPFRVPGGATIPMLAMASIAWLMLNLELKTWSYFGVWMLAGFVFYLLYGRRHSRLRELLDRPPAPATALSSPPPARSPFDVPPISPQAGPLRQSPLDRPFSAPAGVQPSPPYPSPGESPWGTGSAHRRPEGPYPHPSPQHAAPPRPQGAPPPHAPSSFQEAAPPRPQSGPPFPPPGRSGRDGEFPQDRLPRGPRPYVQGGRRPWGQTPAGPADGDLPYPEEPGEPPYGGYRRP</sequence>
<keyword evidence="9" id="KW-1185">Reference proteome</keyword>
<feature type="transmembrane region" description="Helical" evidence="7">
    <location>
        <begin position="282"/>
        <end position="306"/>
    </location>
</feature>
<dbReference type="RefSeq" id="WP_012853463.1">
    <property type="nucleotide sequence ID" value="NC_013510.1"/>
</dbReference>
<feature type="transmembrane region" description="Helical" evidence="7">
    <location>
        <begin position="161"/>
        <end position="178"/>
    </location>
</feature>
<feature type="transmembrane region" description="Helical" evidence="7">
    <location>
        <begin position="242"/>
        <end position="261"/>
    </location>
</feature>
<feature type="compositionally biased region" description="Pro residues" evidence="6">
    <location>
        <begin position="501"/>
        <end position="515"/>
    </location>
</feature>
<reference evidence="8 9" key="1">
    <citation type="journal article" date="2011" name="Stand. Genomic Sci.">
        <title>Complete genome sequence of Thermomonospora curvata type strain (B9).</title>
        <authorList>
            <person name="Chertkov O."/>
            <person name="Sikorski J."/>
            <person name="Nolan M."/>
            <person name="Lapidus A."/>
            <person name="Lucas S."/>
            <person name="Del Rio T.G."/>
            <person name="Tice H."/>
            <person name="Cheng J.F."/>
            <person name="Goodwin L."/>
            <person name="Pitluck S."/>
            <person name="Liolios K."/>
            <person name="Ivanova N."/>
            <person name="Mavromatis K."/>
            <person name="Mikhailova N."/>
            <person name="Ovchinnikova G."/>
            <person name="Pati A."/>
            <person name="Chen A."/>
            <person name="Palaniappan K."/>
            <person name="Djao O.D."/>
            <person name="Land M."/>
            <person name="Hauser L."/>
            <person name="Chang Y.J."/>
            <person name="Jeffries C.D."/>
            <person name="Brettin T."/>
            <person name="Han C."/>
            <person name="Detter J.C."/>
            <person name="Rohde M."/>
            <person name="Goker M."/>
            <person name="Woyke T."/>
            <person name="Bristow J."/>
            <person name="Eisen J.A."/>
            <person name="Markowitz V."/>
            <person name="Hugenholtz P."/>
            <person name="Klenk H.P."/>
            <person name="Kyrpides N.C."/>
        </authorList>
    </citation>
    <scope>NUCLEOTIDE SEQUENCE [LARGE SCALE GENOMIC DNA]</scope>
    <source>
        <strain evidence="9">ATCC 19995 / DSM 43183 / JCM 3096 / KCTC 9072 / NBRC 15933 / NCIMB 10081 / Henssen B9</strain>
    </source>
</reference>
<dbReference type="GO" id="GO:0015171">
    <property type="term" value="F:amino acid transmembrane transporter activity"/>
    <property type="evidence" value="ECO:0007669"/>
    <property type="project" value="TreeGrafter"/>
</dbReference>
<evidence type="ECO:0000313" key="8">
    <source>
        <dbReference type="EMBL" id="ACY98679.1"/>
    </source>
</evidence>
<dbReference type="Pfam" id="PF13520">
    <property type="entry name" value="AA_permease_2"/>
    <property type="match status" value="1"/>
</dbReference>
<dbReference type="AlphaFoldDB" id="D1A941"/>
<accession>D1A941</accession>
<keyword evidence="2" id="KW-0813">Transport</keyword>
<gene>
    <name evidence="8" type="ordered locus">Tcur_3137</name>
</gene>
<evidence type="ECO:0000256" key="5">
    <source>
        <dbReference type="ARBA" id="ARBA00023136"/>
    </source>
</evidence>
<dbReference type="OrthoDB" id="9762947at2"/>
<dbReference type="STRING" id="471852.Tcur_3137"/>
<dbReference type="eggNOG" id="COG0531">
    <property type="taxonomic scope" value="Bacteria"/>
</dbReference>
<comment type="subcellular location">
    <subcellularLocation>
        <location evidence="1">Membrane</location>
        <topology evidence="1">Multi-pass membrane protein</topology>
    </subcellularLocation>
</comment>
<keyword evidence="5 7" id="KW-0472">Membrane</keyword>
<name>D1A941_THECD</name>
<dbReference type="Gene3D" id="1.20.1740.10">
    <property type="entry name" value="Amino acid/polyamine transporter I"/>
    <property type="match status" value="1"/>
</dbReference>
<evidence type="ECO:0000256" key="7">
    <source>
        <dbReference type="SAM" id="Phobius"/>
    </source>
</evidence>
<feature type="transmembrane region" description="Helical" evidence="7">
    <location>
        <begin position="185"/>
        <end position="207"/>
    </location>
</feature>
<dbReference type="KEGG" id="tcu:Tcur_3137"/>
<dbReference type="PANTHER" id="PTHR43243:SF4">
    <property type="entry name" value="CATIONIC AMINO ACID TRANSPORTER 4"/>
    <property type="match status" value="1"/>
</dbReference>
<dbReference type="EMBL" id="CP001738">
    <property type="protein sequence ID" value="ACY98679.1"/>
    <property type="molecule type" value="Genomic_DNA"/>
</dbReference>
<dbReference type="HOGENOM" id="CLU_007946_15_12_11"/>
<dbReference type="PANTHER" id="PTHR43243">
    <property type="entry name" value="INNER MEMBRANE TRANSPORTER YGJI-RELATED"/>
    <property type="match status" value="1"/>
</dbReference>
<feature type="transmembrane region" description="Helical" evidence="7">
    <location>
        <begin position="460"/>
        <end position="478"/>
    </location>
</feature>
<feature type="transmembrane region" description="Helical" evidence="7">
    <location>
        <begin position="400"/>
        <end position="421"/>
    </location>
</feature>
<evidence type="ECO:0000313" key="9">
    <source>
        <dbReference type="Proteomes" id="UP000001918"/>
    </source>
</evidence>
<feature type="transmembrane region" description="Helical" evidence="7">
    <location>
        <begin position="63"/>
        <end position="85"/>
    </location>
</feature>
<evidence type="ECO:0000256" key="2">
    <source>
        <dbReference type="ARBA" id="ARBA00022448"/>
    </source>
</evidence>
<keyword evidence="3 7" id="KW-0812">Transmembrane</keyword>
<dbReference type="GO" id="GO:0016020">
    <property type="term" value="C:membrane"/>
    <property type="evidence" value="ECO:0007669"/>
    <property type="project" value="UniProtKB-SubCell"/>
</dbReference>
<feature type="compositionally biased region" description="Pro residues" evidence="6">
    <location>
        <begin position="593"/>
        <end position="606"/>
    </location>
</feature>
<evidence type="ECO:0000256" key="4">
    <source>
        <dbReference type="ARBA" id="ARBA00022989"/>
    </source>
</evidence>
<keyword evidence="4 7" id="KW-1133">Transmembrane helix</keyword>
<evidence type="ECO:0000256" key="1">
    <source>
        <dbReference type="ARBA" id="ARBA00004141"/>
    </source>
</evidence>
<evidence type="ECO:0000256" key="3">
    <source>
        <dbReference type="ARBA" id="ARBA00022692"/>
    </source>
</evidence>
<proteinExistence type="predicted"/>
<feature type="transmembrane region" description="Helical" evidence="7">
    <location>
        <begin position="106"/>
        <end position="130"/>
    </location>
</feature>
<organism evidence="8 9">
    <name type="scientific">Thermomonospora curvata (strain ATCC 19995 / DSM 43183 / JCM 3096 / KCTC 9072 / NBRC 15933 / NCIMB 10081 / Henssen B9)</name>
    <dbReference type="NCBI Taxonomy" id="471852"/>
    <lineage>
        <taxon>Bacteria</taxon>
        <taxon>Bacillati</taxon>
        <taxon>Actinomycetota</taxon>
        <taxon>Actinomycetes</taxon>
        <taxon>Streptosporangiales</taxon>
        <taxon>Thermomonosporaceae</taxon>
        <taxon>Thermomonospora</taxon>
    </lineage>
</organism>
<protein>
    <submittedName>
        <fullName evidence="8">Amino acid permease-associated region</fullName>
    </submittedName>
</protein>
<feature type="transmembrane region" description="Helical" evidence="7">
    <location>
        <begin position="35"/>
        <end position="57"/>
    </location>
</feature>
<feature type="region of interest" description="Disordered" evidence="6">
    <location>
        <begin position="493"/>
        <end position="663"/>
    </location>
</feature>
<dbReference type="InterPro" id="IPR002293">
    <property type="entry name" value="AA/rel_permease1"/>
</dbReference>